<dbReference type="AlphaFoldDB" id="A0AAN8IZR7"/>
<feature type="domain" description="C2H2-type" evidence="6">
    <location>
        <begin position="491"/>
        <end position="519"/>
    </location>
</feature>
<dbReference type="InterPro" id="IPR013087">
    <property type="entry name" value="Znf_C2H2_type"/>
</dbReference>
<dbReference type="SMART" id="SM00355">
    <property type="entry name" value="ZnF_C2H2"/>
    <property type="match status" value="9"/>
</dbReference>
<dbReference type="PROSITE" id="PS50157">
    <property type="entry name" value="ZINC_FINGER_C2H2_2"/>
    <property type="match status" value="8"/>
</dbReference>
<sequence>MEDSINPQDVSHTEYTTIEGSQVTDMIPITCTNINGNTHIATLTSGTTENNATGEMDSSEWATIATDNNTLISFRSLPIHLDQLDAQTQLAIRQNLSEDPNNVGQTIMTYDPVNTVPVVTNSLDMIGQKTIVGSDLVTPSTPLENEMSLSHGTVLLLQDDKHPDSILPQVSVVNQVNMQDYSTSNSTSLPPPPCSLVFCRVSATISTDVIERIPNYESLIWMEIQTEPEVQMEMSEQHRCTIYGSLDTIIKLNNKLQSLLNGEGGKLFVQKEPEPVKETCDTQAQCDLLVPHISSRGRQVHQPSRYTGFYKDPVSDIDIDSDDFMETKERRKPRRKFTKPVKLQELMKGTKNNNGTTSDQNKVAEFTNKAYKYSCTICSFKTVRPSHYRKHQRIHESRSVELFKCKKCTFVTIRLSHLNRHELQHSTTVYRCDSCNYSTNQQFYLSRHKRYKHPVTKNVFSCTTCNFQTNLRSSFTRHQKIHAAPVTKKMFQCQSCPYKTDVSARYQRHLKHVHGDARPYLCDHCGKAFKRTDTLKAHKVTHLARKDRVLPFTCEICSKGFRSKAHLKEHEISHKQERPYLCHLCGASFKTQSVQKKHIATIHLNPRSYTCHLCNKQFNTCFTMRRHKKIHDVAKQESEQALTLSACKSGTLVIPDQTGQPEQPLVQDVIGVTMEETFDQSGDGLRQSFSMPTNETTTALFYLSENLPI</sequence>
<dbReference type="SUPFAM" id="SSF57667">
    <property type="entry name" value="beta-beta-alpha zinc fingers"/>
    <property type="match status" value="5"/>
</dbReference>
<evidence type="ECO:0000256" key="5">
    <source>
        <dbReference type="PROSITE-ProRule" id="PRU00042"/>
    </source>
</evidence>
<dbReference type="PANTHER" id="PTHR24379:SF121">
    <property type="entry name" value="C2H2-TYPE DOMAIN-CONTAINING PROTEIN"/>
    <property type="match status" value="1"/>
</dbReference>
<feature type="domain" description="C2H2-type" evidence="6">
    <location>
        <begin position="430"/>
        <end position="458"/>
    </location>
</feature>
<keyword evidence="3 5" id="KW-0863">Zinc-finger</keyword>
<dbReference type="Gene3D" id="3.30.160.60">
    <property type="entry name" value="Classic Zinc Finger"/>
    <property type="match status" value="5"/>
</dbReference>
<dbReference type="PROSITE" id="PS00028">
    <property type="entry name" value="ZINC_FINGER_C2H2_1"/>
    <property type="match status" value="4"/>
</dbReference>
<dbReference type="GO" id="GO:0008270">
    <property type="term" value="F:zinc ion binding"/>
    <property type="evidence" value="ECO:0007669"/>
    <property type="project" value="UniProtKB-KW"/>
</dbReference>
<feature type="domain" description="C2H2-type" evidence="6">
    <location>
        <begin position="460"/>
        <end position="487"/>
    </location>
</feature>
<accession>A0AAN8IZR7</accession>
<feature type="domain" description="C2H2-type" evidence="6">
    <location>
        <begin position="373"/>
        <end position="400"/>
    </location>
</feature>
<reference evidence="7 8" key="1">
    <citation type="submission" date="2024-01" db="EMBL/GenBank/DDBJ databases">
        <title>The genome of the rayed Mediterranean limpet Patella caerulea (Linnaeus, 1758).</title>
        <authorList>
            <person name="Anh-Thu Weber A."/>
            <person name="Halstead-Nussloch G."/>
        </authorList>
    </citation>
    <scope>NUCLEOTIDE SEQUENCE [LARGE SCALE GENOMIC DNA]</scope>
    <source>
        <strain evidence="7">AATW-2023a</strain>
        <tissue evidence="7">Whole specimen</tissue>
    </source>
</reference>
<feature type="domain" description="C2H2-type" evidence="6">
    <location>
        <begin position="609"/>
        <end position="636"/>
    </location>
</feature>
<evidence type="ECO:0000256" key="3">
    <source>
        <dbReference type="ARBA" id="ARBA00022771"/>
    </source>
</evidence>
<dbReference type="EMBL" id="JAZGQO010000021">
    <property type="protein sequence ID" value="KAK6165708.1"/>
    <property type="molecule type" value="Genomic_DNA"/>
</dbReference>
<evidence type="ECO:0000259" key="6">
    <source>
        <dbReference type="PROSITE" id="PS50157"/>
    </source>
</evidence>
<evidence type="ECO:0000313" key="7">
    <source>
        <dbReference type="EMBL" id="KAK6165708.1"/>
    </source>
</evidence>
<keyword evidence="8" id="KW-1185">Reference proteome</keyword>
<dbReference type="FunFam" id="3.30.160.60:FF:000446">
    <property type="entry name" value="Zinc finger protein"/>
    <property type="match status" value="2"/>
</dbReference>
<evidence type="ECO:0000256" key="2">
    <source>
        <dbReference type="ARBA" id="ARBA00022737"/>
    </source>
</evidence>
<keyword evidence="4" id="KW-0862">Zinc</keyword>
<evidence type="ECO:0000256" key="4">
    <source>
        <dbReference type="ARBA" id="ARBA00022833"/>
    </source>
</evidence>
<evidence type="ECO:0000256" key="1">
    <source>
        <dbReference type="ARBA" id="ARBA00022723"/>
    </source>
</evidence>
<feature type="domain" description="C2H2-type" evidence="6">
    <location>
        <begin position="580"/>
        <end position="608"/>
    </location>
</feature>
<proteinExistence type="predicted"/>
<dbReference type="InterPro" id="IPR036236">
    <property type="entry name" value="Znf_C2H2_sf"/>
</dbReference>
<dbReference type="PANTHER" id="PTHR24379">
    <property type="entry name" value="KRAB AND ZINC FINGER DOMAIN-CONTAINING"/>
    <property type="match status" value="1"/>
</dbReference>
<comment type="caution">
    <text evidence="7">The sequence shown here is derived from an EMBL/GenBank/DDBJ whole genome shotgun (WGS) entry which is preliminary data.</text>
</comment>
<name>A0AAN8IZR7_PATCE</name>
<evidence type="ECO:0000313" key="8">
    <source>
        <dbReference type="Proteomes" id="UP001347796"/>
    </source>
</evidence>
<feature type="domain" description="C2H2-type" evidence="6">
    <location>
        <begin position="520"/>
        <end position="547"/>
    </location>
</feature>
<keyword evidence="1" id="KW-0479">Metal-binding</keyword>
<organism evidence="7 8">
    <name type="scientific">Patella caerulea</name>
    <name type="common">Rayed Mediterranean limpet</name>
    <dbReference type="NCBI Taxonomy" id="87958"/>
    <lineage>
        <taxon>Eukaryota</taxon>
        <taxon>Metazoa</taxon>
        <taxon>Spiralia</taxon>
        <taxon>Lophotrochozoa</taxon>
        <taxon>Mollusca</taxon>
        <taxon>Gastropoda</taxon>
        <taxon>Patellogastropoda</taxon>
        <taxon>Patelloidea</taxon>
        <taxon>Patellidae</taxon>
        <taxon>Patella</taxon>
    </lineage>
</organism>
<gene>
    <name evidence="7" type="ORF">SNE40_022585</name>
</gene>
<dbReference type="Proteomes" id="UP001347796">
    <property type="component" value="Unassembled WGS sequence"/>
</dbReference>
<keyword evidence="2" id="KW-0677">Repeat</keyword>
<feature type="domain" description="C2H2-type" evidence="6">
    <location>
        <begin position="552"/>
        <end position="579"/>
    </location>
</feature>
<protein>
    <recommendedName>
        <fullName evidence="6">C2H2-type domain-containing protein</fullName>
    </recommendedName>
</protein>
<dbReference type="Pfam" id="PF00096">
    <property type="entry name" value="zf-C2H2"/>
    <property type="match status" value="4"/>
</dbReference>